<keyword evidence="2" id="KW-1003">Cell membrane</keyword>
<feature type="transmembrane region" description="Helical" evidence="6">
    <location>
        <begin position="682"/>
        <end position="702"/>
    </location>
</feature>
<keyword evidence="3 6" id="KW-0812">Transmembrane</keyword>
<feature type="domain" description="ABC3 transporter permease C-terminal" evidence="7">
    <location>
        <begin position="216"/>
        <end position="334"/>
    </location>
</feature>
<evidence type="ECO:0000256" key="6">
    <source>
        <dbReference type="SAM" id="Phobius"/>
    </source>
</evidence>
<dbReference type="Pfam" id="PF02687">
    <property type="entry name" value="FtsX"/>
    <property type="match status" value="1"/>
</dbReference>
<dbReference type="EMBL" id="JBIAZU010000002">
    <property type="protein sequence ID" value="MFF5290633.1"/>
    <property type="molecule type" value="Genomic_DNA"/>
</dbReference>
<proteinExistence type="predicted"/>
<sequence length="801" mass="82084">MSARIAVTRWSWRLFRREWRSQALVLALLTIAVAATVFGLGSAGAALPPGSAQFGDADYLMTFRGSTPALGTYPATEVINHRKIPVPGSANPVDLRDQSPTGALGRSMLRLDEGRYPATAGEIAVSARTAGLFHLALGATWHEGANTWTVVGLVENPANLLDTFALVPPGQVGSPDRVTVLVRATAAQFAAVHRPDGAEVQPRDSAGTDPAFIVLILATVGLLFVGLLAAAGFTVLAQRRLRALGMLAAIGARHRHLRLVMLANGAVVGGVAALLGGVIGLGAWLLFVPRLETIVQHRIDRFGLPWLPLLLALVLATLTAIAAAWWPARAAARVPVVAALAARPPQPRPAHRFALLGAVLLAAGLTLLAVNNPDRPLIGIGGIVGTAAGVLLLAPLLIAALAPVARACPVAARIALRDLARYRARSGAALAAISMATGIAAAIIIGAGAAQAASPSGGNLPDNELVVWLTPNGIQGPIPQLDAAQTARARSAVSLIAGLVQGGTPIGLTGGISPDARIESADEAGVSGKPVVTFAIPHRVGGDTEYHGDEMIPLLLATPEILQRYGIPAGSIDPETDVLTSHRDLSGYRLIGAGRAAENWQPKVQYEAGLPAYSSDPTTLITEHGLKALGVSPAPVGWLVTAAKELTPAQVDKAEQTARGAGLALSVETRPLAADLSRLRTGATAIGAGVALGVLAMTVGLIRSEAGRDLRTLAANGAGAGTRRRLTAATALALALLGAVLGTAGAYAALIAWYHQNLHALAAVPVEHLTGLIVGLPLVAAAASWLLAGREPAGVARSPLD</sequence>
<feature type="transmembrane region" description="Helical" evidence="6">
    <location>
        <begin position="353"/>
        <end position="371"/>
    </location>
</feature>
<dbReference type="Proteomes" id="UP001602245">
    <property type="component" value="Unassembled WGS sequence"/>
</dbReference>
<evidence type="ECO:0000313" key="9">
    <source>
        <dbReference type="Proteomes" id="UP001602245"/>
    </source>
</evidence>
<feature type="transmembrane region" description="Helical" evidence="6">
    <location>
        <begin position="769"/>
        <end position="788"/>
    </location>
</feature>
<reference evidence="8 9" key="1">
    <citation type="submission" date="2024-10" db="EMBL/GenBank/DDBJ databases">
        <title>The Natural Products Discovery Center: Release of the First 8490 Sequenced Strains for Exploring Actinobacteria Biosynthetic Diversity.</title>
        <authorList>
            <person name="Kalkreuter E."/>
            <person name="Kautsar S.A."/>
            <person name="Yang D."/>
            <person name="Bader C.D."/>
            <person name="Teijaro C.N."/>
            <person name="Fluegel L."/>
            <person name="Davis C.M."/>
            <person name="Simpson J.R."/>
            <person name="Lauterbach L."/>
            <person name="Steele A.D."/>
            <person name="Gui C."/>
            <person name="Meng S."/>
            <person name="Li G."/>
            <person name="Viehrig K."/>
            <person name="Ye F."/>
            <person name="Su P."/>
            <person name="Kiefer A.F."/>
            <person name="Nichols A."/>
            <person name="Cepeda A.J."/>
            <person name="Yan W."/>
            <person name="Fan B."/>
            <person name="Jiang Y."/>
            <person name="Adhikari A."/>
            <person name="Zheng C.-J."/>
            <person name="Schuster L."/>
            <person name="Cowan T.M."/>
            <person name="Smanski M.J."/>
            <person name="Chevrette M.G."/>
            <person name="De Carvalho L.P.S."/>
            <person name="Shen B."/>
        </authorList>
    </citation>
    <scope>NUCLEOTIDE SEQUENCE [LARGE SCALE GENOMIC DNA]</scope>
    <source>
        <strain evidence="8 9">NPDC000087</strain>
    </source>
</reference>
<keyword evidence="4 6" id="KW-1133">Transmembrane helix</keyword>
<evidence type="ECO:0000256" key="4">
    <source>
        <dbReference type="ARBA" id="ARBA00022989"/>
    </source>
</evidence>
<evidence type="ECO:0000259" key="7">
    <source>
        <dbReference type="Pfam" id="PF02687"/>
    </source>
</evidence>
<dbReference type="InterPro" id="IPR003838">
    <property type="entry name" value="ABC3_permease_C"/>
</dbReference>
<evidence type="ECO:0000256" key="5">
    <source>
        <dbReference type="ARBA" id="ARBA00023136"/>
    </source>
</evidence>
<feature type="transmembrane region" description="Helical" evidence="6">
    <location>
        <begin position="731"/>
        <end position="754"/>
    </location>
</feature>
<dbReference type="PANTHER" id="PTHR30287:SF2">
    <property type="entry name" value="BLL1001 PROTEIN"/>
    <property type="match status" value="1"/>
</dbReference>
<comment type="caution">
    <text evidence="8">The sequence shown here is derived from an EMBL/GenBank/DDBJ whole genome shotgun (WGS) entry which is preliminary data.</text>
</comment>
<accession>A0ABW6WCA8</accession>
<feature type="transmembrane region" description="Helical" evidence="6">
    <location>
        <begin position="211"/>
        <end position="236"/>
    </location>
</feature>
<keyword evidence="5 6" id="KW-0472">Membrane</keyword>
<feature type="transmembrane region" description="Helical" evidence="6">
    <location>
        <begin position="257"/>
        <end position="286"/>
    </location>
</feature>
<name>A0ABW6WCA8_9ACTN</name>
<dbReference type="RefSeq" id="WP_020510377.1">
    <property type="nucleotide sequence ID" value="NZ_JBIAZU010000002.1"/>
</dbReference>
<dbReference type="PANTHER" id="PTHR30287">
    <property type="entry name" value="MEMBRANE COMPONENT OF PREDICTED ABC SUPERFAMILY METABOLITE UPTAKE TRANSPORTER"/>
    <property type="match status" value="1"/>
</dbReference>
<evidence type="ECO:0000256" key="2">
    <source>
        <dbReference type="ARBA" id="ARBA00022475"/>
    </source>
</evidence>
<dbReference type="InterPro" id="IPR038766">
    <property type="entry name" value="Membrane_comp_ABC_pdt"/>
</dbReference>
<evidence type="ECO:0000256" key="1">
    <source>
        <dbReference type="ARBA" id="ARBA00004651"/>
    </source>
</evidence>
<feature type="transmembrane region" description="Helical" evidence="6">
    <location>
        <begin position="377"/>
        <end position="405"/>
    </location>
</feature>
<evidence type="ECO:0000313" key="8">
    <source>
        <dbReference type="EMBL" id="MFF5290633.1"/>
    </source>
</evidence>
<gene>
    <name evidence="8" type="ORF">ACFY35_14400</name>
</gene>
<evidence type="ECO:0000256" key="3">
    <source>
        <dbReference type="ARBA" id="ARBA00022692"/>
    </source>
</evidence>
<organism evidence="8 9">
    <name type="scientific">Paractinoplanes globisporus</name>
    <dbReference type="NCBI Taxonomy" id="113565"/>
    <lineage>
        <taxon>Bacteria</taxon>
        <taxon>Bacillati</taxon>
        <taxon>Actinomycetota</taxon>
        <taxon>Actinomycetes</taxon>
        <taxon>Micromonosporales</taxon>
        <taxon>Micromonosporaceae</taxon>
        <taxon>Paractinoplanes</taxon>
    </lineage>
</organism>
<keyword evidence="9" id="KW-1185">Reference proteome</keyword>
<comment type="subcellular location">
    <subcellularLocation>
        <location evidence="1">Cell membrane</location>
        <topology evidence="1">Multi-pass membrane protein</topology>
    </subcellularLocation>
</comment>
<protein>
    <submittedName>
        <fullName evidence="8">FtsX-like permease family protein</fullName>
    </submittedName>
</protein>
<feature type="transmembrane region" description="Helical" evidence="6">
    <location>
        <begin position="306"/>
        <end position="326"/>
    </location>
</feature>
<feature type="transmembrane region" description="Helical" evidence="6">
    <location>
        <begin position="426"/>
        <end position="450"/>
    </location>
</feature>